<evidence type="ECO:0000256" key="1">
    <source>
        <dbReference type="ARBA" id="ARBA00005382"/>
    </source>
</evidence>
<dbReference type="VEuPathDB" id="FungiDB:GMDG_06509"/>
<dbReference type="OrthoDB" id="2160638at2759"/>
<dbReference type="Gene3D" id="3.20.20.80">
    <property type="entry name" value="Glycosidases"/>
    <property type="match status" value="2"/>
</dbReference>
<dbReference type="GO" id="GO:0004348">
    <property type="term" value="F:glucosylceramidase activity"/>
    <property type="evidence" value="ECO:0007669"/>
    <property type="project" value="InterPro"/>
</dbReference>
<dbReference type="InParanoid" id="L8FTW8"/>
<evidence type="ECO:0000313" key="5">
    <source>
        <dbReference type="Proteomes" id="UP000011064"/>
    </source>
</evidence>
<dbReference type="GO" id="GO:0006680">
    <property type="term" value="P:glucosylceramide catabolic process"/>
    <property type="evidence" value="ECO:0007669"/>
    <property type="project" value="TreeGrafter"/>
</dbReference>
<keyword evidence="5" id="KW-1185">Reference proteome</keyword>
<evidence type="ECO:0000313" key="4">
    <source>
        <dbReference type="EMBL" id="ELR03989.1"/>
    </source>
</evidence>
<dbReference type="AlphaFoldDB" id="L8FTW8"/>
<dbReference type="GO" id="GO:0016020">
    <property type="term" value="C:membrane"/>
    <property type="evidence" value="ECO:0007669"/>
    <property type="project" value="GOC"/>
</dbReference>
<organism evidence="4 5">
    <name type="scientific">Pseudogymnoascus destructans (strain ATCC MYA-4855 / 20631-21)</name>
    <name type="common">Bat white-nose syndrome fungus</name>
    <name type="synonym">Geomyces destructans</name>
    <dbReference type="NCBI Taxonomy" id="658429"/>
    <lineage>
        <taxon>Eukaryota</taxon>
        <taxon>Fungi</taxon>
        <taxon>Dikarya</taxon>
        <taxon>Ascomycota</taxon>
        <taxon>Pezizomycotina</taxon>
        <taxon>Leotiomycetes</taxon>
        <taxon>Thelebolales</taxon>
        <taxon>Thelebolaceae</taxon>
        <taxon>Pseudogymnoascus</taxon>
    </lineage>
</organism>
<dbReference type="STRING" id="658429.L8FTW8"/>
<sequence>MRLIGRLISANDLRAGIYDLCAGIYDLCAGIYDLRAGIYDGRGATFFINVTADWQHETGKEHNTHCRVLRRNIAAWREYLQDLGTGEQDGRTERQLYEDNWIAVDAEATVIRERKEHWGTIGARGEASFLARAAMLLTMKEKQVINPPLPLHSARPTTWLKPSSIPTSLTSISRLKVKTWMVSWPSQFKAINSAIKVVGSVWSPPGWMKLNGGDMDGTTTDNNINKYATFKAGGVDVDAITIQNEPLNSQAGYPTIPVSDRMLDIAYKQLVQHHRLRHGTDAKLGLRSIAWTLGSDTNNGPHLPGGCGTCRGLVVVDTGAGTYSKTLDYYLMGQFSRFVPRGATALSTTGSKDYGGGQKFEAMSFVEADGSRTVVVQNTFGNEVFLTVTFKGGET</sequence>
<dbReference type="InterPro" id="IPR001139">
    <property type="entry name" value="Glyco_hydro_30"/>
</dbReference>
<proteinExistence type="inferred from homology"/>
<name>L8FTW8_PSED2</name>
<dbReference type="InterPro" id="IPR017853">
    <property type="entry name" value="GH"/>
</dbReference>
<dbReference type="PANTHER" id="PTHR11069:SF23">
    <property type="entry name" value="LYSOSOMAL ACID GLUCOSYLCERAMIDASE"/>
    <property type="match status" value="1"/>
</dbReference>
<gene>
    <name evidence="4" type="ORF">GMDG_06509</name>
</gene>
<evidence type="ECO:0008006" key="6">
    <source>
        <dbReference type="Google" id="ProtNLM"/>
    </source>
</evidence>
<accession>L8FTW8</accession>
<dbReference type="Proteomes" id="UP000011064">
    <property type="component" value="Unassembled WGS sequence"/>
</dbReference>
<comment type="similarity">
    <text evidence="1">Belongs to the glycosyl hydrolase 30 family.</text>
</comment>
<dbReference type="HOGENOM" id="CLU_698539_0_0_1"/>
<protein>
    <recommendedName>
        <fullName evidence="6">Glycosyl hydrolase family 30 TIM-barrel domain-containing protein</fullName>
    </recommendedName>
</protein>
<keyword evidence="3" id="KW-0378">Hydrolase</keyword>
<evidence type="ECO:0000256" key="2">
    <source>
        <dbReference type="ARBA" id="ARBA00022729"/>
    </source>
</evidence>
<dbReference type="PANTHER" id="PTHR11069">
    <property type="entry name" value="GLUCOSYLCERAMIDASE"/>
    <property type="match status" value="1"/>
</dbReference>
<dbReference type="EMBL" id="GL573333">
    <property type="protein sequence ID" value="ELR03989.1"/>
    <property type="molecule type" value="Genomic_DNA"/>
</dbReference>
<keyword evidence="2" id="KW-0732">Signal</keyword>
<dbReference type="SUPFAM" id="SSF51445">
    <property type="entry name" value="(Trans)glycosidases"/>
    <property type="match status" value="2"/>
</dbReference>
<evidence type="ECO:0000256" key="3">
    <source>
        <dbReference type="ARBA" id="ARBA00022801"/>
    </source>
</evidence>
<reference evidence="5" key="1">
    <citation type="submission" date="2010-09" db="EMBL/GenBank/DDBJ databases">
        <title>The genome sequence of Geomyces destructans 20631-21.</title>
        <authorList>
            <consortium name="The Broad Institute Genome Sequencing Platform"/>
            <person name="Cuomo C.A."/>
            <person name="Blehert D.S."/>
            <person name="Lorch J.M."/>
            <person name="Young S.K."/>
            <person name="Zeng Q."/>
            <person name="Gargeya S."/>
            <person name="Fitzgerald M."/>
            <person name="Haas B."/>
            <person name="Abouelleil A."/>
            <person name="Alvarado L."/>
            <person name="Arachchi H.M."/>
            <person name="Berlin A."/>
            <person name="Brown A."/>
            <person name="Chapman S.B."/>
            <person name="Chen Z."/>
            <person name="Dunbar C."/>
            <person name="Freedman E."/>
            <person name="Gearin G."/>
            <person name="Gellesch M."/>
            <person name="Goldberg J."/>
            <person name="Griggs A."/>
            <person name="Gujja S."/>
            <person name="Heiman D."/>
            <person name="Howarth C."/>
            <person name="Larson L."/>
            <person name="Lui A."/>
            <person name="MacDonald P.J.P."/>
            <person name="Montmayeur A."/>
            <person name="Murphy C."/>
            <person name="Neiman D."/>
            <person name="Pearson M."/>
            <person name="Priest M."/>
            <person name="Roberts A."/>
            <person name="Saif S."/>
            <person name="Shea T."/>
            <person name="Shenoy N."/>
            <person name="Sisk P."/>
            <person name="Stolte C."/>
            <person name="Sykes S."/>
            <person name="Wortman J."/>
            <person name="Nusbaum C."/>
            <person name="Birren B."/>
        </authorList>
    </citation>
    <scope>NUCLEOTIDE SEQUENCE [LARGE SCALE GENOMIC DNA]</scope>
    <source>
        <strain evidence="5">ATCC MYA-4855 / 20631-21</strain>
    </source>
</reference>